<dbReference type="OrthoDB" id="8266290at2"/>
<keyword evidence="1" id="KW-0812">Transmembrane</keyword>
<dbReference type="RefSeq" id="WP_002716892.1">
    <property type="nucleotide sequence ID" value="NZ_UFSI01000001.1"/>
</dbReference>
<keyword evidence="1" id="KW-0472">Membrane</keyword>
<evidence type="ECO:0000313" key="3">
    <source>
        <dbReference type="Proteomes" id="UP000254343"/>
    </source>
</evidence>
<dbReference type="EMBL" id="UIGB01000001">
    <property type="protein sequence ID" value="SUU86068.1"/>
    <property type="molecule type" value="Genomic_DNA"/>
</dbReference>
<name>A0A380WAQ1_AFIFE</name>
<keyword evidence="1" id="KW-1133">Transmembrane helix</keyword>
<protein>
    <submittedName>
        <fullName evidence="2">Uncharacterized protein</fullName>
    </submittedName>
</protein>
<gene>
    <name evidence="2" type="ORF">NCTC12722_03289</name>
</gene>
<proteinExistence type="predicted"/>
<sequence>MFSIRNSSARSTPDDRQGVATVGLLLTVLTLLLGSAAAWITHVIVCIKASAWVLLAFGCIVAPVGVIHGIGVWLGVF</sequence>
<feature type="transmembrane region" description="Helical" evidence="1">
    <location>
        <begin position="20"/>
        <end position="40"/>
    </location>
</feature>
<accession>A0A380WAQ1</accession>
<reference evidence="2 3" key="1">
    <citation type="submission" date="2018-06" db="EMBL/GenBank/DDBJ databases">
        <authorList>
            <consortium name="Pathogen Informatics"/>
            <person name="Doyle S."/>
        </authorList>
    </citation>
    <scope>NUCLEOTIDE SEQUENCE [LARGE SCALE GENOMIC DNA]</scope>
    <source>
        <strain evidence="2 3">NCTC12722</strain>
    </source>
</reference>
<organism evidence="2 3">
    <name type="scientific">Afipia felis</name>
    <name type="common">Cat scratch disease bacillus</name>
    <dbReference type="NCBI Taxonomy" id="1035"/>
    <lineage>
        <taxon>Bacteria</taxon>
        <taxon>Pseudomonadati</taxon>
        <taxon>Pseudomonadota</taxon>
        <taxon>Alphaproteobacteria</taxon>
        <taxon>Hyphomicrobiales</taxon>
        <taxon>Nitrobacteraceae</taxon>
        <taxon>Afipia</taxon>
    </lineage>
</organism>
<dbReference type="Proteomes" id="UP000254343">
    <property type="component" value="Unassembled WGS sequence"/>
</dbReference>
<evidence type="ECO:0000256" key="1">
    <source>
        <dbReference type="SAM" id="Phobius"/>
    </source>
</evidence>
<feature type="transmembrane region" description="Helical" evidence="1">
    <location>
        <begin position="52"/>
        <end position="76"/>
    </location>
</feature>
<dbReference type="AlphaFoldDB" id="A0A380WAQ1"/>
<evidence type="ECO:0000313" key="2">
    <source>
        <dbReference type="EMBL" id="SUU86068.1"/>
    </source>
</evidence>